<gene>
    <name evidence="2" type="ORF">PLOB_00024667</name>
</gene>
<feature type="region of interest" description="Disordered" evidence="1">
    <location>
        <begin position="1"/>
        <end position="22"/>
    </location>
</feature>
<proteinExistence type="predicted"/>
<dbReference type="EMBL" id="CALNXK010000297">
    <property type="protein sequence ID" value="CAH3181466.1"/>
    <property type="molecule type" value="Genomic_DNA"/>
</dbReference>
<evidence type="ECO:0000313" key="2">
    <source>
        <dbReference type="EMBL" id="CAH3181466.1"/>
    </source>
</evidence>
<organism evidence="2 3">
    <name type="scientific">Porites lobata</name>
    <dbReference type="NCBI Taxonomy" id="104759"/>
    <lineage>
        <taxon>Eukaryota</taxon>
        <taxon>Metazoa</taxon>
        <taxon>Cnidaria</taxon>
        <taxon>Anthozoa</taxon>
        <taxon>Hexacorallia</taxon>
        <taxon>Scleractinia</taxon>
        <taxon>Fungiina</taxon>
        <taxon>Poritidae</taxon>
        <taxon>Porites</taxon>
    </lineage>
</organism>
<feature type="region of interest" description="Disordered" evidence="1">
    <location>
        <begin position="42"/>
        <end position="68"/>
    </location>
</feature>
<feature type="compositionally biased region" description="Low complexity" evidence="1">
    <location>
        <begin position="171"/>
        <end position="183"/>
    </location>
</feature>
<feature type="region of interest" description="Disordered" evidence="1">
    <location>
        <begin position="165"/>
        <end position="191"/>
    </location>
</feature>
<dbReference type="Proteomes" id="UP001159405">
    <property type="component" value="Unassembled WGS sequence"/>
</dbReference>
<name>A0ABN8RUC1_9CNID</name>
<accession>A0ABN8RUC1</accession>
<feature type="compositionally biased region" description="Basic and acidic residues" evidence="1">
    <location>
        <begin position="57"/>
        <end position="68"/>
    </location>
</feature>
<reference evidence="2 3" key="1">
    <citation type="submission" date="2022-05" db="EMBL/GenBank/DDBJ databases">
        <authorList>
            <consortium name="Genoscope - CEA"/>
            <person name="William W."/>
        </authorList>
    </citation>
    <scope>NUCLEOTIDE SEQUENCE [LARGE SCALE GENOMIC DNA]</scope>
</reference>
<protein>
    <submittedName>
        <fullName evidence="2">Uncharacterized protein</fullName>
    </submittedName>
</protein>
<evidence type="ECO:0000256" key="1">
    <source>
        <dbReference type="SAM" id="MobiDB-lite"/>
    </source>
</evidence>
<sequence>MSDSDHPSDGATGTGPPIQRSSQFDAVFEQFKGYVDSRLHELSTASASNTESSKSLSETKKLRSEAETSKLKKKGNLKQFLFNAELLDEVKSITEDLQTQDTDSANKTAKRTIKLIERRQKLIKLADKSEAGWLAVDEYESDELAEDSAYEKRIRKAQDKAVRKKFQMAKSASRSRSTGSSIRNVPSNSHDNLLFRGL</sequence>
<feature type="compositionally biased region" description="Low complexity" evidence="1">
    <location>
        <begin position="42"/>
        <end position="56"/>
    </location>
</feature>
<comment type="caution">
    <text evidence="2">The sequence shown here is derived from an EMBL/GenBank/DDBJ whole genome shotgun (WGS) entry which is preliminary data.</text>
</comment>
<keyword evidence="3" id="KW-1185">Reference proteome</keyword>
<evidence type="ECO:0000313" key="3">
    <source>
        <dbReference type="Proteomes" id="UP001159405"/>
    </source>
</evidence>